<proteinExistence type="predicted"/>
<dbReference type="PATRIC" id="fig|1263868.3.peg.659"/>
<organism evidence="1 2">
    <name type="scientific">Rhodopirellula europaea SH398</name>
    <dbReference type="NCBI Taxonomy" id="1263868"/>
    <lineage>
        <taxon>Bacteria</taxon>
        <taxon>Pseudomonadati</taxon>
        <taxon>Planctomycetota</taxon>
        <taxon>Planctomycetia</taxon>
        <taxon>Pirellulales</taxon>
        <taxon>Pirellulaceae</taxon>
        <taxon>Rhodopirellula</taxon>
    </lineage>
</organism>
<dbReference type="STRING" id="1263868.RESH_00598"/>
<gene>
    <name evidence="1" type="ORF">RESH_00598</name>
</gene>
<dbReference type="AlphaFoldDB" id="M5SM44"/>
<comment type="caution">
    <text evidence="1">The sequence shown here is derived from an EMBL/GenBank/DDBJ whole genome shotgun (WGS) entry which is preliminary data.</text>
</comment>
<name>M5SM44_9BACT</name>
<protein>
    <submittedName>
        <fullName evidence="1">Uncharacterized protein</fullName>
    </submittedName>
</protein>
<dbReference type="EMBL" id="ANOF01000017">
    <property type="protein sequence ID" value="EMI28817.1"/>
    <property type="molecule type" value="Genomic_DNA"/>
</dbReference>
<accession>M5SM44</accession>
<reference evidence="1 2" key="1">
    <citation type="journal article" date="2013" name="Mar. Genomics">
        <title>Expression of sulfatases in Rhodopirellula baltica and the diversity of sulfatases in the genus Rhodopirellula.</title>
        <authorList>
            <person name="Wegner C.E."/>
            <person name="Richter-Heitmann T."/>
            <person name="Klindworth A."/>
            <person name="Klockow C."/>
            <person name="Richter M."/>
            <person name="Achstetter T."/>
            <person name="Glockner F.O."/>
            <person name="Harder J."/>
        </authorList>
    </citation>
    <scope>NUCLEOTIDE SEQUENCE [LARGE SCALE GENOMIC DNA]</scope>
    <source>
        <strain evidence="1 2">SH398</strain>
    </source>
</reference>
<sequence length="51" mass="5533">MSDALAFDGFSPRFVPKHRLGCHVKHGLQISVAEFAKNSDGHGRAVSARNL</sequence>
<dbReference type="Proteomes" id="UP000011996">
    <property type="component" value="Unassembled WGS sequence"/>
</dbReference>
<evidence type="ECO:0000313" key="2">
    <source>
        <dbReference type="Proteomes" id="UP000011996"/>
    </source>
</evidence>
<evidence type="ECO:0000313" key="1">
    <source>
        <dbReference type="EMBL" id="EMI28817.1"/>
    </source>
</evidence>